<dbReference type="SUPFAM" id="SSF52540">
    <property type="entry name" value="P-loop containing nucleoside triphosphate hydrolases"/>
    <property type="match status" value="1"/>
</dbReference>
<accession>A0AA51NBL1</accession>
<evidence type="ECO:0000256" key="2">
    <source>
        <dbReference type="ARBA" id="ARBA00022741"/>
    </source>
</evidence>
<keyword evidence="5 7" id="KW-0418">Kinase</keyword>
<dbReference type="KEGG" id="msaa:QYS49_08680"/>
<keyword evidence="3 5" id="KW-0067">ATP-binding</keyword>
<dbReference type="HAMAP" id="MF_00376">
    <property type="entry name" value="Dephospho_CoA_kinase"/>
    <property type="match status" value="1"/>
</dbReference>
<evidence type="ECO:0000256" key="3">
    <source>
        <dbReference type="ARBA" id="ARBA00022840"/>
    </source>
</evidence>
<evidence type="ECO:0000313" key="8">
    <source>
        <dbReference type="Proteomes" id="UP001230496"/>
    </source>
</evidence>
<dbReference type="EMBL" id="CP129971">
    <property type="protein sequence ID" value="WMN11994.1"/>
    <property type="molecule type" value="Genomic_DNA"/>
</dbReference>
<dbReference type="PANTHER" id="PTHR10695:SF46">
    <property type="entry name" value="BIFUNCTIONAL COENZYME A SYNTHASE-RELATED"/>
    <property type="match status" value="1"/>
</dbReference>
<dbReference type="GO" id="GO:0015937">
    <property type="term" value="P:coenzyme A biosynthetic process"/>
    <property type="evidence" value="ECO:0007669"/>
    <property type="project" value="UniProtKB-UniRule"/>
</dbReference>
<dbReference type="NCBIfam" id="TIGR00152">
    <property type="entry name" value="dephospho-CoA kinase"/>
    <property type="match status" value="1"/>
</dbReference>
<dbReference type="Proteomes" id="UP001230496">
    <property type="component" value="Chromosome"/>
</dbReference>
<protein>
    <recommendedName>
        <fullName evidence="5 6">Dephospho-CoA kinase</fullName>
        <ecNumber evidence="5 6">2.7.1.24</ecNumber>
    </recommendedName>
    <alternativeName>
        <fullName evidence="5">Dephosphocoenzyme A kinase</fullName>
    </alternativeName>
</protein>
<dbReference type="PROSITE" id="PS51219">
    <property type="entry name" value="DPCK"/>
    <property type="match status" value="1"/>
</dbReference>
<keyword evidence="4 5" id="KW-0173">Coenzyme A biosynthesis</keyword>
<dbReference type="GO" id="GO:0005524">
    <property type="term" value="F:ATP binding"/>
    <property type="evidence" value="ECO:0007669"/>
    <property type="project" value="UniProtKB-UniRule"/>
</dbReference>
<gene>
    <name evidence="5 7" type="primary">coaE</name>
    <name evidence="7" type="ORF">QYS49_08680</name>
</gene>
<evidence type="ECO:0000313" key="7">
    <source>
        <dbReference type="EMBL" id="WMN11994.1"/>
    </source>
</evidence>
<comment type="similarity">
    <text evidence="1 5">Belongs to the CoaE family.</text>
</comment>
<keyword evidence="5 7" id="KW-0808">Transferase</keyword>
<dbReference type="GO" id="GO:0004140">
    <property type="term" value="F:dephospho-CoA kinase activity"/>
    <property type="evidence" value="ECO:0007669"/>
    <property type="project" value="UniProtKB-UniRule"/>
</dbReference>
<organism evidence="7 8">
    <name type="scientific">Marivirga salinarum</name>
    <dbReference type="NCBI Taxonomy" id="3059078"/>
    <lineage>
        <taxon>Bacteria</taxon>
        <taxon>Pseudomonadati</taxon>
        <taxon>Bacteroidota</taxon>
        <taxon>Cytophagia</taxon>
        <taxon>Cytophagales</taxon>
        <taxon>Marivirgaceae</taxon>
        <taxon>Marivirga</taxon>
    </lineage>
</organism>
<dbReference type="Pfam" id="PF01121">
    <property type="entry name" value="CoaE"/>
    <property type="match status" value="1"/>
</dbReference>
<comment type="catalytic activity">
    <reaction evidence="5">
        <text>3'-dephospho-CoA + ATP = ADP + CoA + H(+)</text>
        <dbReference type="Rhea" id="RHEA:18245"/>
        <dbReference type="ChEBI" id="CHEBI:15378"/>
        <dbReference type="ChEBI" id="CHEBI:30616"/>
        <dbReference type="ChEBI" id="CHEBI:57287"/>
        <dbReference type="ChEBI" id="CHEBI:57328"/>
        <dbReference type="ChEBI" id="CHEBI:456216"/>
        <dbReference type="EC" id="2.7.1.24"/>
    </reaction>
</comment>
<comment type="pathway">
    <text evidence="5">Cofactor biosynthesis; coenzyme A biosynthesis; CoA from (R)-pantothenate: step 5/5.</text>
</comment>
<evidence type="ECO:0000256" key="6">
    <source>
        <dbReference type="NCBIfam" id="TIGR00152"/>
    </source>
</evidence>
<dbReference type="CDD" id="cd02022">
    <property type="entry name" value="DPCK"/>
    <property type="match status" value="1"/>
</dbReference>
<evidence type="ECO:0000256" key="5">
    <source>
        <dbReference type="HAMAP-Rule" id="MF_00376"/>
    </source>
</evidence>
<dbReference type="PANTHER" id="PTHR10695">
    <property type="entry name" value="DEPHOSPHO-COA KINASE-RELATED"/>
    <property type="match status" value="1"/>
</dbReference>
<dbReference type="RefSeq" id="WP_308349775.1">
    <property type="nucleotide sequence ID" value="NZ_CP129971.1"/>
</dbReference>
<reference evidence="7 8" key="1">
    <citation type="submission" date="2023-08" db="EMBL/GenBank/DDBJ databases">
        <title>Comparative genomics and taxonomic characterization of three novel marine species of genus Marivirga.</title>
        <authorList>
            <person name="Muhammad N."/>
            <person name="Kim S.-G."/>
        </authorList>
    </citation>
    <scope>NUCLEOTIDE SEQUENCE [LARGE SCALE GENOMIC DNA]</scope>
    <source>
        <strain evidence="7 8">BDSF4-3</strain>
    </source>
</reference>
<name>A0AA51NBL1_9BACT</name>
<keyword evidence="2 5" id="KW-0547">Nucleotide-binding</keyword>
<evidence type="ECO:0000256" key="4">
    <source>
        <dbReference type="ARBA" id="ARBA00022993"/>
    </source>
</evidence>
<keyword evidence="8" id="KW-1185">Reference proteome</keyword>
<dbReference type="Gene3D" id="3.40.50.300">
    <property type="entry name" value="P-loop containing nucleotide triphosphate hydrolases"/>
    <property type="match status" value="1"/>
</dbReference>
<dbReference type="InterPro" id="IPR027417">
    <property type="entry name" value="P-loop_NTPase"/>
</dbReference>
<evidence type="ECO:0000256" key="1">
    <source>
        <dbReference type="ARBA" id="ARBA00009018"/>
    </source>
</evidence>
<comment type="function">
    <text evidence="5">Catalyzes the phosphorylation of the 3'-hydroxyl group of dephosphocoenzyme A to form coenzyme A.</text>
</comment>
<dbReference type="AlphaFoldDB" id="A0AA51NBL1"/>
<sequence length="195" mass="22287">MKKIGITGGIGAGKSLICEVFQLLGIPNYPADYRAKWLQSNDPELKAKITHHFGDEAYFENGELNRDYLSKEVFGDDKKLKLLNSLVHPAVGKDFEKWCAQHADKPYILKEAALLFETGSYKQLDATINVHANQELRLKRTLERDPQRTKESVLAIMKKQFSDEKRMDLADYVIYNDESKSVIKQVMELHEELAG</sequence>
<dbReference type="GO" id="GO:0005737">
    <property type="term" value="C:cytoplasm"/>
    <property type="evidence" value="ECO:0007669"/>
    <property type="project" value="UniProtKB-SubCell"/>
</dbReference>
<proteinExistence type="inferred from homology"/>
<dbReference type="InterPro" id="IPR001977">
    <property type="entry name" value="Depp_CoAkinase"/>
</dbReference>
<feature type="binding site" evidence="5">
    <location>
        <begin position="11"/>
        <end position="16"/>
    </location>
    <ligand>
        <name>ATP</name>
        <dbReference type="ChEBI" id="CHEBI:30616"/>
    </ligand>
</feature>
<keyword evidence="5" id="KW-0963">Cytoplasm</keyword>
<comment type="subcellular location">
    <subcellularLocation>
        <location evidence="5">Cytoplasm</location>
    </subcellularLocation>
</comment>
<dbReference type="EC" id="2.7.1.24" evidence="5 6"/>